<dbReference type="Proteomes" id="UP000002709">
    <property type="component" value="Chromosome"/>
</dbReference>
<name>Q3B4U0_CHLL3</name>
<dbReference type="AlphaFoldDB" id="Q3B4U0"/>
<dbReference type="OrthoDB" id="3611744at2"/>
<evidence type="ECO:0000313" key="1">
    <source>
        <dbReference type="EMBL" id="ABB23641.1"/>
    </source>
</evidence>
<dbReference type="Pfam" id="PF08889">
    <property type="entry name" value="WbqC"/>
    <property type="match status" value="1"/>
</dbReference>
<sequence>MKLAGMQPYFFPYIGYFQLIAAADRFHLADNMQFIKNGWVHRNRILKNGEESLFSLSLKKDSHSLAIRDRQLSTAYDRSHLLHQFHVAYSKAPHFRDAYPVLERIVANESDNLFEYLKYSIFSLVGYLGIATQIGVLSDVPVAEGLSMQDRLLDECGRVGATTYINAIGGVGLYAKDAFRQRGIELQFLKPALNPYPQFREVFVPGLSIIDVMMFNSADRIHSELLYRYELL</sequence>
<dbReference type="EMBL" id="CP000096">
    <property type="protein sequence ID" value="ABB23641.1"/>
    <property type="molecule type" value="Genomic_DNA"/>
</dbReference>
<accession>Q3B4U0</accession>
<dbReference type="STRING" id="319225.Plut_0768"/>
<evidence type="ECO:0008006" key="3">
    <source>
        <dbReference type="Google" id="ProtNLM"/>
    </source>
</evidence>
<protein>
    <recommendedName>
        <fullName evidence="3">WbqC family protein</fullName>
    </recommendedName>
</protein>
<proteinExistence type="predicted"/>
<organism evidence="1 2">
    <name type="scientific">Chlorobium luteolum (strain DSM 273 / BCRC 81028 / 2530)</name>
    <name type="common">Pelodictyon luteolum</name>
    <dbReference type="NCBI Taxonomy" id="319225"/>
    <lineage>
        <taxon>Bacteria</taxon>
        <taxon>Pseudomonadati</taxon>
        <taxon>Chlorobiota</taxon>
        <taxon>Chlorobiia</taxon>
        <taxon>Chlorobiales</taxon>
        <taxon>Chlorobiaceae</taxon>
        <taxon>Chlorobium/Pelodictyon group</taxon>
        <taxon>Pelodictyon</taxon>
    </lineage>
</organism>
<keyword evidence="2" id="KW-1185">Reference proteome</keyword>
<dbReference type="eggNOG" id="COG4122">
    <property type="taxonomic scope" value="Bacteria"/>
</dbReference>
<dbReference type="HOGENOM" id="CLU_079350_0_0_10"/>
<reference evidence="2" key="1">
    <citation type="submission" date="2005-08" db="EMBL/GenBank/DDBJ databases">
        <title>Complete sequence of Pelodictyon luteolum DSM 273.</title>
        <authorList>
            <consortium name="US DOE Joint Genome Institute"/>
            <person name="Copeland A."/>
            <person name="Lucas S."/>
            <person name="Lapidus A."/>
            <person name="Barry K."/>
            <person name="Detter J.C."/>
            <person name="Glavina T."/>
            <person name="Hammon N."/>
            <person name="Israni S."/>
            <person name="Pitluck S."/>
            <person name="Bryant D."/>
            <person name="Schmutz J."/>
            <person name="Larimer F."/>
            <person name="Land M."/>
            <person name="Kyrpides N."/>
            <person name="Ivanova N."/>
            <person name="Richardson P."/>
        </authorList>
    </citation>
    <scope>NUCLEOTIDE SEQUENCE [LARGE SCALE GENOMIC DNA]</scope>
    <source>
        <strain evidence="2">DSM 273 / BCRC 81028 / 2530</strain>
    </source>
</reference>
<gene>
    <name evidence="1" type="ordered locus">Plut_0768</name>
</gene>
<dbReference type="KEGG" id="plt:Plut_0768"/>
<dbReference type="InterPro" id="IPR014985">
    <property type="entry name" value="WbqC"/>
</dbReference>
<evidence type="ECO:0000313" key="2">
    <source>
        <dbReference type="Proteomes" id="UP000002709"/>
    </source>
</evidence>
<dbReference type="RefSeq" id="WP_011357515.1">
    <property type="nucleotide sequence ID" value="NC_007512.1"/>
</dbReference>